<keyword evidence="1" id="KW-1133">Transmembrane helix</keyword>
<gene>
    <name evidence="3" type="ORF">SERLADRAFT_417219</name>
</gene>
<dbReference type="HOGENOM" id="CLU_035509_15_2_1"/>
<organism>
    <name type="scientific">Serpula lacrymans var. lacrymans (strain S7.9)</name>
    <name type="common">Dry rot fungus</name>
    <dbReference type="NCBI Taxonomy" id="578457"/>
    <lineage>
        <taxon>Eukaryota</taxon>
        <taxon>Fungi</taxon>
        <taxon>Dikarya</taxon>
        <taxon>Basidiomycota</taxon>
        <taxon>Agaricomycotina</taxon>
        <taxon>Agaricomycetes</taxon>
        <taxon>Agaricomycetidae</taxon>
        <taxon>Boletales</taxon>
        <taxon>Coniophorineae</taxon>
        <taxon>Serpulaceae</taxon>
        <taxon>Serpula</taxon>
    </lineage>
</organism>
<sequence length="329" mass="37494">MSLTSGFIPPAEMKELELYLVNHATVRYNIVAATAFYTYDFLLTYGDEVNFVWVRERGSERRVRIVAIKALFFISRHVTFVSIVTFASLNLLPASLLSTPICKNESYGNGFTIEMYTLTGIILMFPVEAILQLRLFALYNYDKWITIPMVTLFIIMVCSELGIASFFVYYDNLSLSDIVGSFDETLGICAGRTPKWVGAFFIPLMVFDCILFALAMFKSYQHYRQVPDKNWPGASVIRILTRDSFVFFLINFVVFLIATAAYSTGDNYLFLGIGSWQLVIPPIIAGRLVINIRRFYLEPDPNVSSFDSTSSIEFADLRRRAPLQDRDHS</sequence>
<dbReference type="GeneID" id="18813565"/>
<feature type="transmembrane region" description="Helical" evidence="1">
    <location>
        <begin position="245"/>
        <end position="262"/>
    </location>
</feature>
<feature type="transmembrane region" description="Helical" evidence="1">
    <location>
        <begin position="196"/>
        <end position="217"/>
    </location>
</feature>
<dbReference type="OrthoDB" id="3256800at2759"/>
<dbReference type="RefSeq" id="XP_007321559.1">
    <property type="nucleotide sequence ID" value="XM_007321497.1"/>
</dbReference>
<feature type="transmembrane region" description="Helical" evidence="1">
    <location>
        <begin position="268"/>
        <end position="290"/>
    </location>
</feature>
<feature type="domain" description="DUF6533" evidence="2">
    <location>
        <begin position="28"/>
        <end position="81"/>
    </location>
</feature>
<feature type="transmembrane region" description="Helical" evidence="1">
    <location>
        <begin position="115"/>
        <end position="137"/>
    </location>
</feature>
<dbReference type="EMBL" id="GL945438">
    <property type="protein sequence ID" value="EGO21773.1"/>
    <property type="molecule type" value="Genomic_DNA"/>
</dbReference>
<name>F8P586_SERL9</name>
<keyword evidence="1" id="KW-0812">Transmembrane</keyword>
<protein>
    <recommendedName>
        <fullName evidence="2">DUF6533 domain-containing protein</fullName>
    </recommendedName>
</protein>
<reference evidence="3" key="1">
    <citation type="submission" date="2011-04" db="EMBL/GenBank/DDBJ databases">
        <title>Evolution of plant cell wall degrading machinery underlies the functional diversity of forest fungi.</title>
        <authorList>
            <consortium name="US DOE Joint Genome Institute (JGI-PGF)"/>
            <person name="Eastwood D.C."/>
            <person name="Floudas D."/>
            <person name="Binder M."/>
            <person name="Majcherczyk A."/>
            <person name="Schneider P."/>
            <person name="Aerts A."/>
            <person name="Asiegbu F.O."/>
            <person name="Baker S.E."/>
            <person name="Barry K."/>
            <person name="Bendiksby M."/>
            <person name="Blumentritt M."/>
            <person name="Coutinho P.M."/>
            <person name="Cullen D."/>
            <person name="Cullen D."/>
            <person name="Gathman A."/>
            <person name="Goodell B."/>
            <person name="Henrissat B."/>
            <person name="Ihrmark K."/>
            <person name="Kauserud H."/>
            <person name="Kohler A."/>
            <person name="LaButti K."/>
            <person name="Lapidus A."/>
            <person name="Lavin J.L."/>
            <person name="Lee Y.-H."/>
            <person name="Lindquist E."/>
            <person name="Lilly W."/>
            <person name="Lucas S."/>
            <person name="Morin E."/>
            <person name="Murat C."/>
            <person name="Oguiza J.A."/>
            <person name="Park J."/>
            <person name="Pisabarro A.G."/>
            <person name="Riley R."/>
            <person name="Rosling A."/>
            <person name="Salamov A."/>
            <person name="Schmidt O."/>
            <person name="Schmutz J."/>
            <person name="Skrede I."/>
            <person name="Stenlid J."/>
            <person name="Wiebenga A."/>
            <person name="Xie X."/>
            <person name="Kues U."/>
            <person name="Hibbett D.S."/>
            <person name="Hoffmeister D."/>
            <person name="Hogberg N."/>
            <person name="Martin F."/>
            <person name="Grigoriev I.V."/>
            <person name="Watkinson S.C."/>
        </authorList>
    </citation>
    <scope>NUCLEOTIDE SEQUENCE</scope>
    <source>
        <strain evidence="3">S7.9</strain>
    </source>
</reference>
<feature type="transmembrane region" description="Helical" evidence="1">
    <location>
        <begin position="26"/>
        <end position="45"/>
    </location>
</feature>
<dbReference type="InterPro" id="IPR045340">
    <property type="entry name" value="DUF6533"/>
</dbReference>
<accession>F8P586</accession>
<keyword evidence="1" id="KW-0472">Membrane</keyword>
<dbReference type="Proteomes" id="UP000008064">
    <property type="component" value="Unassembled WGS sequence"/>
</dbReference>
<evidence type="ECO:0000313" key="3">
    <source>
        <dbReference type="EMBL" id="EGO21773.1"/>
    </source>
</evidence>
<feature type="transmembrane region" description="Helical" evidence="1">
    <location>
        <begin position="66"/>
        <end position="89"/>
    </location>
</feature>
<evidence type="ECO:0000256" key="1">
    <source>
        <dbReference type="SAM" id="Phobius"/>
    </source>
</evidence>
<proteinExistence type="predicted"/>
<dbReference type="AlphaFoldDB" id="F8P586"/>
<dbReference type="Pfam" id="PF20151">
    <property type="entry name" value="DUF6533"/>
    <property type="match status" value="1"/>
</dbReference>
<dbReference type="KEGG" id="sla:SERLADRAFT_417219"/>
<feature type="transmembrane region" description="Helical" evidence="1">
    <location>
        <begin position="149"/>
        <end position="170"/>
    </location>
</feature>
<evidence type="ECO:0000259" key="2">
    <source>
        <dbReference type="Pfam" id="PF20151"/>
    </source>
</evidence>